<evidence type="ECO:0000313" key="2">
    <source>
        <dbReference type="Proteomes" id="UP000004259"/>
    </source>
</evidence>
<accession>E9SAA5</accession>
<dbReference type="AlphaFoldDB" id="E9SAA5"/>
<dbReference type="OrthoDB" id="9801659at2"/>
<name>E9SAA5_RUMAL</name>
<sequence length="125" mass="14582">MADVFQSMRSVSPANKQNSFDSIAAYEEHYMKLIKKYQPEIQAIADMMKSIRQERADFYEKVLPAIEKTMSDDNVMSNEAKMEWLSELRNCTEKSLEISEQLVNHYYTKNLEEFKNALQGAREGI</sequence>
<evidence type="ECO:0000313" key="1">
    <source>
        <dbReference type="EMBL" id="EGC03804.1"/>
    </source>
</evidence>
<gene>
    <name evidence="1" type="ORF">CUS_4780</name>
</gene>
<reference evidence="1 2" key="1">
    <citation type="submission" date="2011-02" db="EMBL/GenBank/DDBJ databases">
        <authorList>
            <person name="Nelson K.E."/>
            <person name="Sutton G."/>
            <person name="Torralba M."/>
            <person name="Durkin S."/>
            <person name="Harkins D."/>
            <person name="Montgomery R."/>
            <person name="Ziemer C."/>
            <person name="Klaassens E."/>
            <person name="Ocuiv P."/>
            <person name="Morrison M."/>
        </authorList>
    </citation>
    <scope>NUCLEOTIDE SEQUENCE [LARGE SCALE GENOMIC DNA]</scope>
    <source>
        <strain evidence="1 2">8</strain>
    </source>
</reference>
<organism evidence="1 2">
    <name type="scientific">Ruminococcus albus 8</name>
    <dbReference type="NCBI Taxonomy" id="246199"/>
    <lineage>
        <taxon>Bacteria</taxon>
        <taxon>Bacillati</taxon>
        <taxon>Bacillota</taxon>
        <taxon>Clostridia</taxon>
        <taxon>Eubacteriales</taxon>
        <taxon>Oscillospiraceae</taxon>
        <taxon>Ruminococcus</taxon>
    </lineage>
</organism>
<keyword evidence="2" id="KW-1185">Reference proteome</keyword>
<comment type="caution">
    <text evidence="1">The sequence shown here is derived from an EMBL/GenBank/DDBJ whole genome shotgun (WGS) entry which is preliminary data.</text>
</comment>
<dbReference type="Proteomes" id="UP000004259">
    <property type="component" value="Unassembled WGS sequence"/>
</dbReference>
<protein>
    <submittedName>
        <fullName evidence="1">Conserved domain protein</fullName>
    </submittedName>
</protein>
<proteinExistence type="predicted"/>
<dbReference type="RefSeq" id="WP_002848030.1">
    <property type="nucleotide sequence ID" value="NZ_ADKM02000052.1"/>
</dbReference>
<dbReference type="EMBL" id="ADKM02000052">
    <property type="protein sequence ID" value="EGC03804.1"/>
    <property type="molecule type" value="Genomic_DNA"/>
</dbReference>